<proteinExistence type="inferred from homology"/>
<dbReference type="InterPro" id="IPR044524">
    <property type="entry name" value="Isoase_HisA-like"/>
</dbReference>
<keyword evidence="5 9" id="KW-0963">Cytoplasm</keyword>
<dbReference type="CDD" id="cd04732">
    <property type="entry name" value="HisA"/>
    <property type="match status" value="1"/>
</dbReference>
<accession>A0A091B5D6</accession>
<dbReference type="AlphaFoldDB" id="A0A091B5D6"/>
<comment type="catalytic activity">
    <reaction evidence="1 9 11">
        <text>1-(5-phospho-beta-D-ribosyl)-5-[(5-phospho-beta-D-ribosylamino)methylideneamino]imidazole-4-carboxamide = 5-[(5-phospho-1-deoxy-D-ribulos-1-ylimino)methylamino]-1-(5-phospho-beta-D-ribosyl)imidazole-4-carboxamide</text>
        <dbReference type="Rhea" id="RHEA:15469"/>
        <dbReference type="ChEBI" id="CHEBI:58435"/>
        <dbReference type="ChEBI" id="CHEBI:58525"/>
        <dbReference type="EC" id="5.3.1.16"/>
    </reaction>
</comment>
<sequence length="249" mass="26999">MSDFTLYPAIDVRDGRVVRLRQGDYAQETRYADDPLELASRYSAAGARWLHLVDLDAARAGGYTLAPLLDELKRRTRLKVQTGGGVRGEADVDALLAAGADRVVVGSLAVREPGRVASWVARYGAERITVALDTRRDAEGRWRLPVHGWTEEGGRELDVLAAAYDEVGLRHLLCTDISRDGMLSGPNFDLYRYLCERFPRLRVQASGGVADAGEVAVARASGCGGIVLGKALLDGRFTLADVIAEQTPC</sequence>
<dbReference type="EC" id="5.3.1.16" evidence="9 11"/>
<evidence type="ECO:0000256" key="4">
    <source>
        <dbReference type="ARBA" id="ARBA00009667"/>
    </source>
</evidence>
<dbReference type="UniPathway" id="UPA00031">
    <property type="reaction ID" value="UER00009"/>
</dbReference>
<dbReference type="SUPFAM" id="SSF51366">
    <property type="entry name" value="Ribulose-phoshate binding barrel"/>
    <property type="match status" value="1"/>
</dbReference>
<keyword evidence="8 9" id="KW-0413">Isomerase</keyword>
<dbReference type="InterPro" id="IPR011060">
    <property type="entry name" value="RibuloseP-bd_barrel"/>
</dbReference>
<dbReference type="GO" id="GO:0000105">
    <property type="term" value="P:L-histidine biosynthetic process"/>
    <property type="evidence" value="ECO:0007669"/>
    <property type="project" value="UniProtKB-UniRule"/>
</dbReference>
<dbReference type="GO" id="GO:0005737">
    <property type="term" value="C:cytoplasm"/>
    <property type="evidence" value="ECO:0007669"/>
    <property type="project" value="UniProtKB-SubCell"/>
</dbReference>
<dbReference type="NCBIfam" id="TIGR00007">
    <property type="entry name" value="1-(5-phosphoribosyl)-5-[(5-phosphoribosylamino)methylideneamino]imidazole-4-carboxamide isomerase"/>
    <property type="match status" value="1"/>
</dbReference>
<dbReference type="PANTHER" id="PTHR43090:SF2">
    <property type="entry name" value="1-(5-PHOSPHORIBOSYL)-5-[(5-PHOSPHORIBOSYLAMINO)METHYLIDENEAMINO] IMIDAZOLE-4-CARBOXAMIDE ISOMERASE"/>
    <property type="match status" value="1"/>
</dbReference>
<feature type="active site" description="Proton donor" evidence="9">
    <location>
        <position position="133"/>
    </location>
</feature>
<protein>
    <recommendedName>
        <fullName evidence="9 11">1-(5-phosphoribosyl)-5-[(5-phosphoribosylamino)methylideneamino] imidazole-4-carboxamide isomerase</fullName>
        <ecNumber evidence="9 11">5.3.1.16</ecNumber>
    </recommendedName>
    <alternativeName>
        <fullName evidence="9">Phosphoribosylformimino-5-aminoimidazole carboxamide ribotide isomerase</fullName>
    </alternativeName>
</protein>
<keyword evidence="7 9" id="KW-0368">Histidine biosynthesis</keyword>
<dbReference type="Pfam" id="PF00977">
    <property type="entry name" value="His_biosynth"/>
    <property type="match status" value="1"/>
</dbReference>
<dbReference type="InterPro" id="IPR013785">
    <property type="entry name" value="Aldolase_TIM"/>
</dbReference>
<evidence type="ECO:0000256" key="2">
    <source>
        <dbReference type="ARBA" id="ARBA00004496"/>
    </source>
</evidence>
<comment type="pathway">
    <text evidence="3 9 11">Amino-acid biosynthesis; L-histidine biosynthesis; L-histidine from 5-phospho-alpha-D-ribose 1-diphosphate: step 4/9.</text>
</comment>
<evidence type="ECO:0000256" key="6">
    <source>
        <dbReference type="ARBA" id="ARBA00022605"/>
    </source>
</evidence>
<evidence type="ECO:0000256" key="8">
    <source>
        <dbReference type="ARBA" id="ARBA00023235"/>
    </source>
</evidence>
<dbReference type="EMBL" id="AVCK01000020">
    <property type="protein sequence ID" value="KFN46064.1"/>
    <property type="molecule type" value="Genomic_DNA"/>
</dbReference>
<dbReference type="Proteomes" id="UP000029393">
    <property type="component" value="Unassembled WGS sequence"/>
</dbReference>
<comment type="similarity">
    <text evidence="4 9 10">Belongs to the HisA/HisF family.</text>
</comment>
<evidence type="ECO:0000256" key="9">
    <source>
        <dbReference type="HAMAP-Rule" id="MF_01014"/>
    </source>
</evidence>
<dbReference type="PATRIC" id="fig|1384056.3.peg.1547"/>
<organism evidence="12 13">
    <name type="scientific">Arenimonas metalli CF5-1</name>
    <dbReference type="NCBI Taxonomy" id="1384056"/>
    <lineage>
        <taxon>Bacteria</taxon>
        <taxon>Pseudomonadati</taxon>
        <taxon>Pseudomonadota</taxon>
        <taxon>Gammaproteobacteria</taxon>
        <taxon>Lysobacterales</taxon>
        <taxon>Lysobacteraceae</taxon>
        <taxon>Arenimonas</taxon>
    </lineage>
</organism>
<keyword evidence="6 9" id="KW-0028">Amino-acid biosynthesis</keyword>
<dbReference type="FunFam" id="3.20.20.70:FF:000009">
    <property type="entry name" value="1-(5-phosphoribosyl)-5-[(5-phosphoribosylamino)methylideneamino] imidazole-4-carboxamide isomerase"/>
    <property type="match status" value="1"/>
</dbReference>
<dbReference type="GO" id="GO:0000162">
    <property type="term" value="P:L-tryptophan biosynthetic process"/>
    <property type="evidence" value="ECO:0007669"/>
    <property type="project" value="TreeGrafter"/>
</dbReference>
<keyword evidence="13" id="KW-1185">Reference proteome</keyword>
<evidence type="ECO:0000256" key="3">
    <source>
        <dbReference type="ARBA" id="ARBA00005133"/>
    </source>
</evidence>
<dbReference type="InterPro" id="IPR006063">
    <property type="entry name" value="HisA_bact_arch"/>
</dbReference>
<name>A0A091B5D6_9GAMM</name>
<evidence type="ECO:0000256" key="5">
    <source>
        <dbReference type="ARBA" id="ARBA00022490"/>
    </source>
</evidence>
<comment type="caution">
    <text evidence="12">The sequence shown here is derived from an EMBL/GenBank/DDBJ whole genome shotgun (WGS) entry which is preliminary data.</text>
</comment>
<dbReference type="RefSeq" id="WP_034212432.1">
    <property type="nucleotide sequence ID" value="NZ_AVCK01000020.1"/>
</dbReference>
<comment type="subcellular location">
    <subcellularLocation>
        <location evidence="2 9 11">Cytoplasm</location>
    </subcellularLocation>
</comment>
<dbReference type="STRING" id="1384056.N787_11665"/>
<dbReference type="PANTHER" id="PTHR43090">
    <property type="entry name" value="1-(5-PHOSPHORIBOSYL)-5-[(5-PHOSPHORIBOSYLAMINO)METHYLIDENEAMINO] IMIDAZOLE-4-CARBOXAMIDE ISOMERASE"/>
    <property type="match status" value="1"/>
</dbReference>
<evidence type="ECO:0000256" key="1">
    <source>
        <dbReference type="ARBA" id="ARBA00000901"/>
    </source>
</evidence>
<evidence type="ECO:0000313" key="13">
    <source>
        <dbReference type="Proteomes" id="UP000029393"/>
    </source>
</evidence>
<evidence type="ECO:0000256" key="11">
    <source>
        <dbReference type="RuleBase" id="RU003658"/>
    </source>
</evidence>
<evidence type="ECO:0000256" key="10">
    <source>
        <dbReference type="RuleBase" id="RU003657"/>
    </source>
</evidence>
<evidence type="ECO:0000256" key="7">
    <source>
        <dbReference type="ARBA" id="ARBA00023102"/>
    </source>
</evidence>
<gene>
    <name evidence="9" type="primary">hisA</name>
    <name evidence="12" type="ORF">N787_11665</name>
</gene>
<dbReference type="HAMAP" id="MF_01014">
    <property type="entry name" value="HisA"/>
    <property type="match status" value="1"/>
</dbReference>
<dbReference type="OrthoDB" id="9807749at2"/>
<evidence type="ECO:0000313" key="12">
    <source>
        <dbReference type="EMBL" id="KFN46064.1"/>
    </source>
</evidence>
<feature type="active site" description="Proton acceptor" evidence="9">
    <location>
        <position position="11"/>
    </location>
</feature>
<reference evidence="12 13" key="1">
    <citation type="submission" date="2013-09" db="EMBL/GenBank/DDBJ databases">
        <title>Genome sequencing of Arenimonas metalli.</title>
        <authorList>
            <person name="Chen F."/>
            <person name="Wang G."/>
        </authorList>
    </citation>
    <scope>NUCLEOTIDE SEQUENCE [LARGE SCALE GENOMIC DNA]</scope>
    <source>
        <strain evidence="12 13">CF5-1</strain>
    </source>
</reference>
<dbReference type="GO" id="GO:0003949">
    <property type="term" value="F:1-(5-phosphoribosyl)-5-[(5-phosphoribosylamino)methylideneamino]imidazole-4-carboxamide isomerase activity"/>
    <property type="evidence" value="ECO:0007669"/>
    <property type="project" value="UniProtKB-UniRule"/>
</dbReference>
<dbReference type="Gene3D" id="3.20.20.70">
    <property type="entry name" value="Aldolase class I"/>
    <property type="match status" value="1"/>
</dbReference>
<dbReference type="eggNOG" id="COG0106">
    <property type="taxonomic scope" value="Bacteria"/>
</dbReference>
<dbReference type="InterPro" id="IPR006062">
    <property type="entry name" value="His_biosynth"/>
</dbReference>
<dbReference type="InterPro" id="IPR023016">
    <property type="entry name" value="HisA/PriA"/>
</dbReference>